<feature type="signal peptide" evidence="3">
    <location>
        <begin position="1"/>
        <end position="24"/>
    </location>
</feature>
<dbReference type="Gene3D" id="3.40.50.2300">
    <property type="match status" value="2"/>
</dbReference>
<dbReference type="OrthoDB" id="8887944at2"/>
<sequence>MSKLTKILASVGCIAALGTGPATAQVSADLVKIGVLTDMAGVTADITGKGSLVAAQMAVEEIGGTILGKPIEVIVGDHQHRTDLGASMARQWYDTGDVDVIVDVPNSSIALAVQRLADKAHRLVLVSGAGTTQLTNEQCSPYGFHWTYDTYGMAHGTASAVVKEGKKKWFIIASDYAFGHSLQKDTTAVVQAGGGEVVGAVRHPINLMDFASYLLQAQASGAQVIGIANAGNDTVNAIKQAGEFGITQAGQSLAAMILMINDVHSLGLDAAQGTYLTTASYWDMNEKSREWSQRFKERVGDMPSMLQAGVYGSVVHYLKAVKAAGTDDADAVAKAMRQLPVNDVFTENATIREDGKVVRDLYLAKVKTPAESKYDWDYFEIVRKIPAESATIPLSQSTCPLVKKG</sequence>
<dbReference type="InterPro" id="IPR028082">
    <property type="entry name" value="Peripla_BP_I"/>
</dbReference>
<name>A0A2N4U6E8_9BURK</name>
<accession>A0A2N4U6E8</accession>
<keyword evidence="2 3" id="KW-0732">Signal</keyword>
<dbReference type="PANTHER" id="PTHR30483:SF6">
    <property type="entry name" value="PERIPLASMIC BINDING PROTEIN OF ABC TRANSPORTER FOR NATURAL AMINO ACIDS"/>
    <property type="match status" value="1"/>
</dbReference>
<organism evidence="5 6">
    <name type="scientific">Pollutimonas subterranea</name>
    <dbReference type="NCBI Taxonomy" id="2045210"/>
    <lineage>
        <taxon>Bacteria</taxon>
        <taxon>Pseudomonadati</taxon>
        <taxon>Pseudomonadota</taxon>
        <taxon>Betaproteobacteria</taxon>
        <taxon>Burkholderiales</taxon>
        <taxon>Alcaligenaceae</taxon>
        <taxon>Pollutimonas</taxon>
    </lineage>
</organism>
<evidence type="ECO:0000313" key="6">
    <source>
        <dbReference type="Proteomes" id="UP000234190"/>
    </source>
</evidence>
<dbReference type="AlphaFoldDB" id="A0A2N4U6E8"/>
<evidence type="ECO:0000259" key="4">
    <source>
        <dbReference type="Pfam" id="PF13458"/>
    </source>
</evidence>
<dbReference type="SUPFAM" id="SSF53822">
    <property type="entry name" value="Periplasmic binding protein-like I"/>
    <property type="match status" value="1"/>
</dbReference>
<dbReference type="RefSeq" id="WP_102073114.1">
    <property type="nucleotide sequence ID" value="NZ_PDNW01000004.1"/>
</dbReference>
<dbReference type="EMBL" id="PDNW01000004">
    <property type="protein sequence ID" value="PLC50569.1"/>
    <property type="molecule type" value="Genomic_DNA"/>
</dbReference>
<dbReference type="Proteomes" id="UP000234190">
    <property type="component" value="Unassembled WGS sequence"/>
</dbReference>
<dbReference type="Pfam" id="PF13458">
    <property type="entry name" value="Peripla_BP_6"/>
    <property type="match status" value="1"/>
</dbReference>
<evidence type="ECO:0000256" key="1">
    <source>
        <dbReference type="ARBA" id="ARBA00010062"/>
    </source>
</evidence>
<comment type="caution">
    <text evidence="5">The sequence shown here is derived from an EMBL/GenBank/DDBJ whole genome shotgun (WGS) entry which is preliminary data.</text>
</comment>
<dbReference type="InterPro" id="IPR028081">
    <property type="entry name" value="Leu-bd"/>
</dbReference>
<feature type="domain" description="Leucine-binding protein" evidence="4">
    <location>
        <begin position="31"/>
        <end position="367"/>
    </location>
</feature>
<dbReference type="PANTHER" id="PTHR30483">
    <property type="entry name" value="LEUCINE-SPECIFIC-BINDING PROTEIN"/>
    <property type="match status" value="1"/>
</dbReference>
<feature type="chain" id="PRO_5014904618" evidence="3">
    <location>
        <begin position="25"/>
        <end position="405"/>
    </location>
</feature>
<dbReference type="CDD" id="cd06327">
    <property type="entry name" value="PBP1_SBP-like"/>
    <property type="match status" value="1"/>
</dbReference>
<evidence type="ECO:0000256" key="3">
    <source>
        <dbReference type="SAM" id="SignalP"/>
    </source>
</evidence>
<reference evidence="5 6" key="1">
    <citation type="submission" date="2017-10" db="EMBL/GenBank/DDBJ databases">
        <title>Two draft genome sequences of Pusillimonas sp. strains isolated from a nitrate- and radionuclide-contaminated groundwater in Russia.</title>
        <authorList>
            <person name="Grouzdev D.S."/>
            <person name="Tourova T.P."/>
            <person name="Goeva M.A."/>
            <person name="Babich T.L."/>
            <person name="Sokolova D.S."/>
            <person name="Abdullin R."/>
            <person name="Poltaraus A.B."/>
            <person name="Toshchakov S.V."/>
            <person name="Nazina T.N."/>
        </authorList>
    </citation>
    <scope>NUCLEOTIDE SEQUENCE [LARGE SCALE GENOMIC DNA]</scope>
    <source>
        <strain evidence="5 6">JR1/69-3-13</strain>
    </source>
</reference>
<proteinExistence type="inferred from homology"/>
<keyword evidence="6" id="KW-1185">Reference proteome</keyword>
<protein>
    <submittedName>
        <fullName evidence="5">ABC transporter permease</fullName>
    </submittedName>
</protein>
<dbReference type="InterPro" id="IPR051010">
    <property type="entry name" value="BCAA_transport"/>
</dbReference>
<comment type="similarity">
    <text evidence="1">Belongs to the leucine-binding protein family.</text>
</comment>
<gene>
    <name evidence="5" type="ORF">CR159_06020</name>
</gene>
<evidence type="ECO:0000256" key="2">
    <source>
        <dbReference type="ARBA" id="ARBA00022729"/>
    </source>
</evidence>
<evidence type="ECO:0000313" key="5">
    <source>
        <dbReference type="EMBL" id="PLC50569.1"/>
    </source>
</evidence>